<proteinExistence type="predicted"/>
<organism evidence="1 2">
    <name type="scientific">Corallococcus llansteffanensis</name>
    <dbReference type="NCBI Taxonomy" id="2316731"/>
    <lineage>
        <taxon>Bacteria</taxon>
        <taxon>Pseudomonadati</taxon>
        <taxon>Myxococcota</taxon>
        <taxon>Myxococcia</taxon>
        <taxon>Myxococcales</taxon>
        <taxon>Cystobacterineae</taxon>
        <taxon>Myxococcaceae</taxon>
        <taxon>Corallococcus</taxon>
    </lineage>
</organism>
<comment type="caution">
    <text evidence="1">The sequence shown here is derived from an EMBL/GenBank/DDBJ whole genome shotgun (WGS) entry which is preliminary data.</text>
</comment>
<accession>A0A3A8MYW5</accession>
<protein>
    <recommendedName>
        <fullName evidence="3">DUF2325 domain-containing protein</fullName>
    </recommendedName>
</protein>
<name>A0A3A8MYW5_9BACT</name>
<dbReference type="RefSeq" id="WP_120648569.1">
    <property type="nucleotide sequence ID" value="NZ_RAWB01000918.1"/>
</dbReference>
<dbReference type="Proteomes" id="UP000272888">
    <property type="component" value="Unassembled WGS sequence"/>
</dbReference>
<sequence>MSADRDIDGWLAERGVTLMDARMRARGVLEEAGLTRPGKARMSEPKLMRAAEVLAERFFQVCADPACLQVATASGREPLRVEPRSHCARCGGSANRRAEVAFLEVCRNLDVHRVVVVGGSPAVREELESKLGNHIHLRMVDGTERRTSDRAKSDLEWADLVLVWGATELHHKVSGHYTHGPPAHHHKVVHVVRRGVAALLDEAMIHLQRAAVR</sequence>
<dbReference type="EMBL" id="RAWB01000918">
    <property type="protein sequence ID" value="RKH37447.1"/>
    <property type="molecule type" value="Genomic_DNA"/>
</dbReference>
<evidence type="ECO:0000313" key="2">
    <source>
        <dbReference type="Proteomes" id="UP000272888"/>
    </source>
</evidence>
<dbReference type="AlphaFoldDB" id="A0A3A8MYW5"/>
<gene>
    <name evidence="1" type="ORF">D7V93_42060</name>
</gene>
<evidence type="ECO:0000313" key="1">
    <source>
        <dbReference type="EMBL" id="RKH37447.1"/>
    </source>
</evidence>
<evidence type="ECO:0008006" key="3">
    <source>
        <dbReference type="Google" id="ProtNLM"/>
    </source>
</evidence>
<reference evidence="2" key="1">
    <citation type="submission" date="2018-09" db="EMBL/GenBank/DDBJ databases">
        <authorList>
            <person name="Livingstone P.G."/>
            <person name="Whitworth D.E."/>
        </authorList>
    </citation>
    <scope>NUCLEOTIDE SEQUENCE [LARGE SCALE GENOMIC DNA]</scope>
    <source>
        <strain evidence="2">CA051B</strain>
    </source>
</reference>
<keyword evidence="2" id="KW-1185">Reference proteome</keyword>